<dbReference type="Proteomes" id="UP000185511">
    <property type="component" value="Chromosome"/>
</dbReference>
<protein>
    <submittedName>
        <fullName evidence="1">Uncharacterized protein</fullName>
    </submittedName>
</protein>
<organism evidence="1 2">
    <name type="scientific">Actinoalloteichus fjordicus</name>
    <dbReference type="NCBI Taxonomy" id="1612552"/>
    <lineage>
        <taxon>Bacteria</taxon>
        <taxon>Bacillati</taxon>
        <taxon>Actinomycetota</taxon>
        <taxon>Actinomycetes</taxon>
        <taxon>Pseudonocardiales</taxon>
        <taxon>Pseudonocardiaceae</taxon>
        <taxon>Actinoalloteichus</taxon>
    </lineage>
</organism>
<accession>A0AAC9PSM2</accession>
<name>A0AAC9PSM2_9PSEU</name>
<keyword evidence="2" id="KW-1185">Reference proteome</keyword>
<gene>
    <name evidence="1" type="ORF">UA74_15510</name>
</gene>
<evidence type="ECO:0000313" key="2">
    <source>
        <dbReference type="Proteomes" id="UP000185511"/>
    </source>
</evidence>
<dbReference type="RefSeq" id="WP_075740939.1">
    <property type="nucleotide sequence ID" value="NZ_CP016076.1"/>
</dbReference>
<reference evidence="2" key="1">
    <citation type="submission" date="2016-06" db="EMBL/GenBank/DDBJ databases">
        <title>Complete genome sequence of Actinoalloteichus fjordicus DSM 46855 (=ADI127-17), type strain of the new species Actinoalloteichus fjordicus.</title>
        <authorList>
            <person name="Ruckert C."/>
            <person name="Nouioui I."/>
            <person name="Willmese J."/>
            <person name="van Wezel G."/>
            <person name="Klenk H.-P."/>
            <person name="Kalinowski J."/>
            <person name="Zotchev S.B."/>
        </authorList>
    </citation>
    <scope>NUCLEOTIDE SEQUENCE [LARGE SCALE GENOMIC DNA]</scope>
    <source>
        <strain evidence="2">ADI127-7</strain>
    </source>
</reference>
<sequence>MRTFDTTRTPIAPSAEEIRAVTELMEEVELQVADPPLFEPKAAGLLLLGLLLALSHGVPKEPTAPRS</sequence>
<dbReference type="EMBL" id="CP016076">
    <property type="protein sequence ID" value="APU15155.1"/>
    <property type="molecule type" value="Genomic_DNA"/>
</dbReference>
<proteinExistence type="predicted"/>
<dbReference type="AlphaFoldDB" id="A0AAC9PSM2"/>
<dbReference type="KEGG" id="acad:UA74_15510"/>
<evidence type="ECO:0000313" key="1">
    <source>
        <dbReference type="EMBL" id="APU15155.1"/>
    </source>
</evidence>